<name>A0A4Q9G0V0_9RHOB</name>
<feature type="region of interest" description="Disordered" evidence="1">
    <location>
        <begin position="94"/>
        <end position="135"/>
    </location>
</feature>
<feature type="compositionally biased region" description="Basic and acidic residues" evidence="1">
    <location>
        <begin position="110"/>
        <end position="135"/>
    </location>
</feature>
<organism evidence="3 4">
    <name type="scientific">Paracoccus subflavus</name>
    <dbReference type="NCBI Taxonomy" id="2528244"/>
    <lineage>
        <taxon>Bacteria</taxon>
        <taxon>Pseudomonadati</taxon>
        <taxon>Pseudomonadota</taxon>
        <taxon>Alphaproteobacteria</taxon>
        <taxon>Rhodobacterales</taxon>
        <taxon>Paracoccaceae</taxon>
        <taxon>Paracoccus</taxon>
    </lineage>
</organism>
<dbReference type="AlphaFoldDB" id="A0A4Q9G0V0"/>
<proteinExistence type="predicted"/>
<sequence length="235" mass="25735">MYPTHDSDLGLTEADRTSETRFGPRPVPGGHQKPKGIQSRRAVPSGRVSPDGRSAYPTPALSTKIAVWGGVAVGVAGGTAAAIFAIRKLAEAISGDSPSGRHDRKSMAPRFREMDENERDAMRQRVRAQDREDRQEFARLRAQASQNRQPTRPSRQKGNFVEDLIQTSTKLSESLEGVAKSVSVAMDGFRGVARQATEVVSEFADTADQLRAALRGEAPRRSQASPDDHDRTRRM</sequence>
<feature type="region of interest" description="Disordered" evidence="1">
    <location>
        <begin position="1"/>
        <end position="58"/>
    </location>
</feature>
<evidence type="ECO:0000313" key="4">
    <source>
        <dbReference type="Proteomes" id="UP000293520"/>
    </source>
</evidence>
<gene>
    <name evidence="3" type="ORF">EYE42_06545</name>
</gene>
<feature type="transmembrane region" description="Helical" evidence="2">
    <location>
        <begin position="65"/>
        <end position="86"/>
    </location>
</feature>
<dbReference type="OrthoDB" id="7772402at2"/>
<evidence type="ECO:0000256" key="2">
    <source>
        <dbReference type="SAM" id="Phobius"/>
    </source>
</evidence>
<keyword evidence="2" id="KW-1133">Transmembrane helix</keyword>
<keyword evidence="2" id="KW-0812">Transmembrane</keyword>
<feature type="region of interest" description="Disordered" evidence="1">
    <location>
        <begin position="212"/>
        <end position="235"/>
    </location>
</feature>
<keyword evidence="2" id="KW-0472">Membrane</keyword>
<evidence type="ECO:0000313" key="3">
    <source>
        <dbReference type="EMBL" id="TBN41045.1"/>
    </source>
</evidence>
<protein>
    <submittedName>
        <fullName evidence="3">Uncharacterized protein</fullName>
    </submittedName>
</protein>
<feature type="region of interest" description="Disordered" evidence="1">
    <location>
        <begin position="141"/>
        <end position="160"/>
    </location>
</feature>
<feature type="compositionally biased region" description="Polar residues" evidence="1">
    <location>
        <begin position="143"/>
        <end position="157"/>
    </location>
</feature>
<dbReference type="RefSeq" id="WP_130990527.1">
    <property type="nucleotide sequence ID" value="NZ_SISK01000004.1"/>
</dbReference>
<evidence type="ECO:0000256" key="1">
    <source>
        <dbReference type="SAM" id="MobiDB-lite"/>
    </source>
</evidence>
<feature type="compositionally biased region" description="Basic and acidic residues" evidence="1">
    <location>
        <begin position="1"/>
        <end position="19"/>
    </location>
</feature>
<keyword evidence="4" id="KW-1185">Reference proteome</keyword>
<feature type="compositionally biased region" description="Basic and acidic residues" evidence="1">
    <location>
        <begin position="226"/>
        <end position="235"/>
    </location>
</feature>
<comment type="caution">
    <text evidence="3">The sequence shown here is derived from an EMBL/GenBank/DDBJ whole genome shotgun (WGS) entry which is preliminary data.</text>
</comment>
<reference evidence="3 4" key="1">
    <citation type="submission" date="2019-02" db="EMBL/GenBank/DDBJ databases">
        <title>Paracoccus subflavus sp. nov., isolated from marine sediment of the Pacific Ocean.</title>
        <authorList>
            <person name="Zhang G."/>
        </authorList>
    </citation>
    <scope>NUCLEOTIDE SEQUENCE [LARGE SCALE GENOMIC DNA]</scope>
    <source>
        <strain evidence="3 4">GY0581</strain>
    </source>
</reference>
<dbReference type="EMBL" id="SISK01000004">
    <property type="protein sequence ID" value="TBN41045.1"/>
    <property type="molecule type" value="Genomic_DNA"/>
</dbReference>
<accession>A0A4Q9G0V0</accession>
<dbReference type="Proteomes" id="UP000293520">
    <property type="component" value="Unassembled WGS sequence"/>
</dbReference>